<gene>
    <name evidence="2" type="ORF">ACFOES_11380</name>
</gene>
<comment type="caution">
    <text evidence="2">The sequence shown here is derived from an EMBL/GenBank/DDBJ whole genome shotgun (WGS) entry which is preliminary data.</text>
</comment>
<dbReference type="EMBL" id="JBHRSK010000007">
    <property type="protein sequence ID" value="MFC2968696.1"/>
    <property type="molecule type" value="Genomic_DNA"/>
</dbReference>
<dbReference type="InterPro" id="IPR016032">
    <property type="entry name" value="Sig_transdc_resp-reg_C-effctor"/>
</dbReference>
<evidence type="ECO:0000313" key="3">
    <source>
        <dbReference type="Proteomes" id="UP001595443"/>
    </source>
</evidence>
<evidence type="ECO:0000259" key="1">
    <source>
        <dbReference type="SMART" id="SM00421"/>
    </source>
</evidence>
<evidence type="ECO:0000313" key="2">
    <source>
        <dbReference type="EMBL" id="MFC2968696.1"/>
    </source>
</evidence>
<organism evidence="2 3">
    <name type="scientific">Acidimangrovimonas pyrenivorans</name>
    <dbReference type="NCBI Taxonomy" id="2030798"/>
    <lineage>
        <taxon>Bacteria</taxon>
        <taxon>Pseudomonadati</taxon>
        <taxon>Pseudomonadota</taxon>
        <taxon>Alphaproteobacteria</taxon>
        <taxon>Rhodobacterales</taxon>
        <taxon>Paracoccaceae</taxon>
        <taxon>Acidimangrovimonas</taxon>
    </lineage>
</organism>
<keyword evidence="3" id="KW-1185">Reference proteome</keyword>
<dbReference type="RefSeq" id="WP_377833392.1">
    <property type="nucleotide sequence ID" value="NZ_JBHRSK010000007.1"/>
</dbReference>
<accession>A0ABV7AIN7</accession>
<dbReference type="Gene3D" id="1.10.10.10">
    <property type="entry name" value="Winged helix-like DNA-binding domain superfamily/Winged helix DNA-binding domain"/>
    <property type="match status" value="1"/>
</dbReference>
<proteinExistence type="predicted"/>
<dbReference type="InterPro" id="IPR000792">
    <property type="entry name" value="Tscrpt_reg_LuxR_C"/>
</dbReference>
<dbReference type="Proteomes" id="UP001595443">
    <property type="component" value="Unassembled WGS sequence"/>
</dbReference>
<sequence length="286" mass="31890">MTTQEDRRRPDAFVSFPLEPEDIARLDNYANRDLAPGKWIAFHGVYEDGRRDEVAVRVNGEPDEAAMVGFLSTIWPVLRGDCLREAREQADQTGDEALLWMISTKIDIGVMVMNAKGIMLKANASARALLRQGYVLRPGRWGIAGVNDRQTRLFREAVANCAVMPAEESEVTLFLESSQPDRKVPITLSRFCYKGEPTDLVTVMMPSPPDSKRVERLARALGLTRSEARVAALLQLGMSNRSAARIAGLTEQSFSTYSKRVLGKLKLNSRAEIAQMLTWQAYGGRQ</sequence>
<protein>
    <submittedName>
        <fullName evidence="2">LuxR C-terminal-related transcriptional regulator</fullName>
    </submittedName>
</protein>
<dbReference type="Pfam" id="PF00196">
    <property type="entry name" value="GerE"/>
    <property type="match status" value="1"/>
</dbReference>
<reference evidence="3" key="1">
    <citation type="journal article" date="2019" name="Int. J. Syst. Evol. Microbiol.">
        <title>The Global Catalogue of Microorganisms (GCM) 10K type strain sequencing project: providing services to taxonomists for standard genome sequencing and annotation.</title>
        <authorList>
            <consortium name="The Broad Institute Genomics Platform"/>
            <consortium name="The Broad Institute Genome Sequencing Center for Infectious Disease"/>
            <person name="Wu L."/>
            <person name="Ma J."/>
        </authorList>
    </citation>
    <scope>NUCLEOTIDE SEQUENCE [LARGE SCALE GENOMIC DNA]</scope>
    <source>
        <strain evidence="3">KCTC 62192</strain>
    </source>
</reference>
<dbReference type="InterPro" id="IPR036388">
    <property type="entry name" value="WH-like_DNA-bd_sf"/>
</dbReference>
<dbReference type="SUPFAM" id="SSF46894">
    <property type="entry name" value="C-terminal effector domain of the bipartite response regulators"/>
    <property type="match status" value="1"/>
</dbReference>
<name>A0ABV7AIN7_9RHOB</name>
<feature type="domain" description="HTH luxR-type" evidence="1">
    <location>
        <begin position="220"/>
        <end position="277"/>
    </location>
</feature>
<dbReference type="SMART" id="SM00421">
    <property type="entry name" value="HTH_LUXR"/>
    <property type="match status" value="1"/>
</dbReference>